<dbReference type="GeneID" id="70252307"/>
<dbReference type="RefSeq" id="XP_046075291.1">
    <property type="nucleotide sequence ID" value="XM_046222020.1"/>
</dbReference>
<dbReference type="CDD" id="cd04301">
    <property type="entry name" value="NAT_SF"/>
    <property type="match status" value="1"/>
</dbReference>
<dbReference type="EMBL" id="JAJTJA010000003">
    <property type="protein sequence ID" value="KAH8701915.1"/>
    <property type="molecule type" value="Genomic_DNA"/>
</dbReference>
<organism evidence="2 3">
    <name type="scientific">Talaromyces proteolyticus</name>
    <dbReference type="NCBI Taxonomy" id="1131652"/>
    <lineage>
        <taxon>Eukaryota</taxon>
        <taxon>Fungi</taxon>
        <taxon>Dikarya</taxon>
        <taxon>Ascomycota</taxon>
        <taxon>Pezizomycotina</taxon>
        <taxon>Eurotiomycetes</taxon>
        <taxon>Eurotiomycetidae</taxon>
        <taxon>Eurotiales</taxon>
        <taxon>Trichocomaceae</taxon>
        <taxon>Talaromyces</taxon>
        <taxon>Talaromyces sect. Bacilispori</taxon>
    </lineage>
</organism>
<reference evidence="2" key="1">
    <citation type="submission" date="2021-12" db="EMBL/GenBank/DDBJ databases">
        <title>Convergent genome expansion in fungi linked to evolution of root-endophyte symbiosis.</title>
        <authorList>
            <consortium name="DOE Joint Genome Institute"/>
            <person name="Ke Y.-H."/>
            <person name="Bonito G."/>
            <person name="Liao H.-L."/>
            <person name="Looney B."/>
            <person name="Rojas-Flechas A."/>
            <person name="Nash J."/>
            <person name="Hameed K."/>
            <person name="Schadt C."/>
            <person name="Martin F."/>
            <person name="Crous P.W."/>
            <person name="Miettinen O."/>
            <person name="Magnuson J.K."/>
            <person name="Labbe J."/>
            <person name="Jacobson D."/>
            <person name="Doktycz M.J."/>
            <person name="Veneault-Fourrey C."/>
            <person name="Kuo A."/>
            <person name="Mondo S."/>
            <person name="Calhoun S."/>
            <person name="Riley R."/>
            <person name="Ohm R."/>
            <person name="LaButti K."/>
            <person name="Andreopoulos B."/>
            <person name="Pangilinan J."/>
            <person name="Nolan M."/>
            <person name="Tritt A."/>
            <person name="Clum A."/>
            <person name="Lipzen A."/>
            <person name="Daum C."/>
            <person name="Barry K."/>
            <person name="Grigoriev I.V."/>
            <person name="Vilgalys R."/>
        </authorList>
    </citation>
    <scope>NUCLEOTIDE SEQUENCE</scope>
    <source>
        <strain evidence="2">PMI_201</strain>
    </source>
</reference>
<evidence type="ECO:0000313" key="2">
    <source>
        <dbReference type="EMBL" id="KAH8701915.1"/>
    </source>
</evidence>
<dbReference type="GO" id="GO:0016747">
    <property type="term" value="F:acyltransferase activity, transferring groups other than amino-acyl groups"/>
    <property type="evidence" value="ECO:0007669"/>
    <property type="project" value="InterPro"/>
</dbReference>
<dbReference type="InterPro" id="IPR000182">
    <property type="entry name" value="GNAT_dom"/>
</dbReference>
<protein>
    <recommendedName>
        <fullName evidence="1">N-acetyltransferase domain-containing protein</fullName>
    </recommendedName>
</protein>
<dbReference type="Gene3D" id="3.40.630.30">
    <property type="match status" value="1"/>
</dbReference>
<feature type="domain" description="N-acetyltransferase" evidence="1">
    <location>
        <begin position="110"/>
        <end position="178"/>
    </location>
</feature>
<dbReference type="Pfam" id="PF00583">
    <property type="entry name" value="Acetyltransf_1"/>
    <property type="match status" value="1"/>
</dbReference>
<comment type="caution">
    <text evidence="2">The sequence shown here is derived from an EMBL/GenBank/DDBJ whole genome shotgun (WGS) entry which is preliminary data.</text>
</comment>
<keyword evidence="3" id="KW-1185">Reference proteome</keyword>
<name>A0AAD4PYU4_9EURO</name>
<sequence>MAFKSPNPSSKSIVTLIPWDPASAEHVQRLVLQRIACGWNYEGVEGWRTIQETGEFNLQWVVLDDSDPDRDTKVLKHTQAFPEEEEPLIDSAVSFGGKSRSISSPKRSFTPVGHICLGRVPVEYEAAGYAKNENGVYWISNFYISKALQRSGLGKAAMDSIEKFAVSEPLYAKTLALNTVDDRGDPEREEKYKAHGMEIPPVSNQEWYERRNYQVYTHAEKLFSTVDLTGKTCHWNAVFLRKNI</sequence>
<evidence type="ECO:0000313" key="3">
    <source>
        <dbReference type="Proteomes" id="UP001201262"/>
    </source>
</evidence>
<accession>A0AAD4PYU4</accession>
<dbReference type="AlphaFoldDB" id="A0AAD4PYU4"/>
<dbReference type="Proteomes" id="UP001201262">
    <property type="component" value="Unassembled WGS sequence"/>
</dbReference>
<dbReference type="SUPFAM" id="SSF55729">
    <property type="entry name" value="Acyl-CoA N-acyltransferases (Nat)"/>
    <property type="match status" value="1"/>
</dbReference>
<gene>
    <name evidence="2" type="ORF">BGW36DRAFT_458730</name>
</gene>
<proteinExistence type="predicted"/>
<dbReference type="InterPro" id="IPR016181">
    <property type="entry name" value="Acyl_CoA_acyltransferase"/>
</dbReference>
<evidence type="ECO:0000259" key="1">
    <source>
        <dbReference type="Pfam" id="PF00583"/>
    </source>
</evidence>